<protein>
    <submittedName>
        <fullName evidence="4">Uncharacterized protein</fullName>
    </submittedName>
</protein>
<feature type="transmembrane region" description="Helical" evidence="3">
    <location>
        <begin position="198"/>
        <end position="219"/>
    </location>
</feature>
<proteinExistence type="predicted"/>
<organism evidence="4 5">
    <name type="scientific">Hyaloscypha hepaticicola</name>
    <dbReference type="NCBI Taxonomy" id="2082293"/>
    <lineage>
        <taxon>Eukaryota</taxon>
        <taxon>Fungi</taxon>
        <taxon>Dikarya</taxon>
        <taxon>Ascomycota</taxon>
        <taxon>Pezizomycotina</taxon>
        <taxon>Leotiomycetes</taxon>
        <taxon>Helotiales</taxon>
        <taxon>Hyaloscyphaceae</taxon>
        <taxon>Hyaloscypha</taxon>
    </lineage>
</organism>
<accession>A0A2J6Q7L5</accession>
<evidence type="ECO:0000256" key="3">
    <source>
        <dbReference type="SAM" id="Phobius"/>
    </source>
</evidence>
<gene>
    <name evidence="4" type="ORF">NA56DRAFT_97492</name>
</gene>
<reference evidence="4 5" key="1">
    <citation type="submission" date="2016-05" db="EMBL/GenBank/DDBJ databases">
        <title>A degradative enzymes factory behind the ericoid mycorrhizal symbiosis.</title>
        <authorList>
            <consortium name="DOE Joint Genome Institute"/>
            <person name="Martino E."/>
            <person name="Morin E."/>
            <person name="Grelet G."/>
            <person name="Kuo A."/>
            <person name="Kohler A."/>
            <person name="Daghino S."/>
            <person name="Barry K."/>
            <person name="Choi C."/>
            <person name="Cichocki N."/>
            <person name="Clum A."/>
            <person name="Copeland A."/>
            <person name="Hainaut M."/>
            <person name="Haridas S."/>
            <person name="Labutti K."/>
            <person name="Lindquist E."/>
            <person name="Lipzen A."/>
            <person name="Khouja H.-R."/>
            <person name="Murat C."/>
            <person name="Ohm R."/>
            <person name="Olson A."/>
            <person name="Spatafora J."/>
            <person name="Veneault-Fourrey C."/>
            <person name="Henrissat B."/>
            <person name="Grigoriev I."/>
            <person name="Martin F."/>
            <person name="Perotto S."/>
        </authorList>
    </citation>
    <scope>NUCLEOTIDE SEQUENCE [LARGE SCALE GENOMIC DNA]</scope>
    <source>
        <strain evidence="4 5">UAMH 7357</strain>
    </source>
</reference>
<evidence type="ECO:0000256" key="2">
    <source>
        <dbReference type="SAM" id="MobiDB-lite"/>
    </source>
</evidence>
<feature type="compositionally biased region" description="Polar residues" evidence="2">
    <location>
        <begin position="297"/>
        <end position="306"/>
    </location>
</feature>
<dbReference type="STRING" id="1745343.A0A2J6Q7L5"/>
<keyword evidence="5" id="KW-1185">Reference proteome</keyword>
<dbReference type="EMBL" id="KZ613478">
    <property type="protein sequence ID" value="PMD22231.1"/>
    <property type="molecule type" value="Genomic_DNA"/>
</dbReference>
<name>A0A2J6Q7L5_9HELO</name>
<keyword evidence="3" id="KW-1133">Transmembrane helix</keyword>
<feature type="region of interest" description="Disordered" evidence="2">
    <location>
        <begin position="269"/>
        <end position="309"/>
    </location>
</feature>
<keyword evidence="3" id="KW-0472">Membrane</keyword>
<sequence>MLPEAQPTFIMSNPPALTTTFTPSPSCLSYQYATSKTINYATSGPPNYGPNLVVNLGPPTDYSTCFPSGWATDSLSYFSPGICPSGYTSACSTLGYLPPITSGETTVICCPSDYTCGTYPPPWVCMSSFLYGLPTTLDLYTAGSISGSYTAAFGGVNAFSVQIRFQATDFVSTTSSNPHATGAVTDAQSPSLSTGAKAGIGVGVVIGVLALLLLGALLLRQRGRKPKTEQTQYGMDTKQELDGTSYATPKVKDVSPPVVELDALEPYPDFTYSQPGTRIRDPIASGSFPAGGAEPHTQANLTSTEPSPLVVPHARSEDAVELPRQVASREVNSSVAYSQELAGAMPETRSAASAPHEARLREVEGEHDIQQQLKRIREEKERLTRINELERLEAELQERLAGPTST</sequence>
<keyword evidence="3" id="KW-0812">Transmembrane</keyword>
<evidence type="ECO:0000256" key="1">
    <source>
        <dbReference type="SAM" id="Coils"/>
    </source>
</evidence>
<keyword evidence="1" id="KW-0175">Coiled coil</keyword>
<evidence type="ECO:0000313" key="4">
    <source>
        <dbReference type="EMBL" id="PMD22231.1"/>
    </source>
</evidence>
<dbReference type="OrthoDB" id="3563651at2759"/>
<feature type="coiled-coil region" evidence="1">
    <location>
        <begin position="366"/>
        <end position="393"/>
    </location>
</feature>
<feature type="region of interest" description="Disordered" evidence="2">
    <location>
        <begin position="225"/>
        <end position="251"/>
    </location>
</feature>
<dbReference type="AlphaFoldDB" id="A0A2J6Q7L5"/>
<evidence type="ECO:0000313" key="5">
    <source>
        <dbReference type="Proteomes" id="UP000235672"/>
    </source>
</evidence>
<dbReference type="Proteomes" id="UP000235672">
    <property type="component" value="Unassembled WGS sequence"/>
</dbReference>